<keyword evidence="3" id="KW-1185">Reference proteome</keyword>
<sequence length="72" mass="7933">MIAFRLPPEIEAHMDAQGRRTGQGAGEDARDAILDDLEDRADVHIAERRFADLKAGKSDSVPLSELLARYAL</sequence>
<dbReference type="RefSeq" id="WP_238204650.1">
    <property type="nucleotide sequence ID" value="NZ_JBHTND010000005.1"/>
</dbReference>
<name>A0ABW3WUU7_9HYPH</name>
<organism evidence="2 3">
    <name type="scientific">Methylobacterium marchantiae</name>
    <dbReference type="NCBI Taxonomy" id="600331"/>
    <lineage>
        <taxon>Bacteria</taxon>
        <taxon>Pseudomonadati</taxon>
        <taxon>Pseudomonadota</taxon>
        <taxon>Alphaproteobacteria</taxon>
        <taxon>Hyphomicrobiales</taxon>
        <taxon>Methylobacteriaceae</taxon>
        <taxon>Methylobacterium</taxon>
    </lineage>
</organism>
<reference evidence="3" key="1">
    <citation type="journal article" date="2019" name="Int. J. Syst. Evol. Microbiol.">
        <title>The Global Catalogue of Microorganisms (GCM) 10K type strain sequencing project: providing services to taxonomists for standard genome sequencing and annotation.</title>
        <authorList>
            <consortium name="The Broad Institute Genomics Platform"/>
            <consortium name="The Broad Institute Genome Sequencing Center for Infectious Disease"/>
            <person name="Wu L."/>
            <person name="Ma J."/>
        </authorList>
    </citation>
    <scope>NUCLEOTIDE SEQUENCE [LARGE SCALE GENOMIC DNA]</scope>
    <source>
        <strain evidence="3">CCUG 56108</strain>
    </source>
</reference>
<proteinExistence type="predicted"/>
<gene>
    <name evidence="2" type="ORF">ACFQ4G_05900</name>
</gene>
<protein>
    <submittedName>
        <fullName evidence="2">CopG family transcriptional regulator</fullName>
    </submittedName>
</protein>
<accession>A0ABW3WUU7</accession>
<evidence type="ECO:0000256" key="1">
    <source>
        <dbReference type="SAM" id="MobiDB-lite"/>
    </source>
</evidence>
<comment type="caution">
    <text evidence="2">The sequence shown here is derived from an EMBL/GenBank/DDBJ whole genome shotgun (WGS) entry which is preliminary data.</text>
</comment>
<feature type="compositionally biased region" description="Basic and acidic residues" evidence="1">
    <location>
        <begin position="8"/>
        <end position="18"/>
    </location>
</feature>
<feature type="region of interest" description="Disordered" evidence="1">
    <location>
        <begin position="1"/>
        <end position="28"/>
    </location>
</feature>
<dbReference type="Proteomes" id="UP001597176">
    <property type="component" value="Unassembled WGS sequence"/>
</dbReference>
<evidence type="ECO:0000313" key="2">
    <source>
        <dbReference type="EMBL" id="MFD1301117.1"/>
    </source>
</evidence>
<dbReference type="EMBL" id="JBHTND010000005">
    <property type="protein sequence ID" value="MFD1301117.1"/>
    <property type="molecule type" value="Genomic_DNA"/>
</dbReference>
<evidence type="ECO:0000313" key="3">
    <source>
        <dbReference type="Proteomes" id="UP001597176"/>
    </source>
</evidence>